<keyword evidence="1" id="KW-0812">Transmembrane</keyword>
<accession>A0A1X6YFS9</accession>
<feature type="transmembrane region" description="Helical" evidence="1">
    <location>
        <begin position="69"/>
        <end position="92"/>
    </location>
</feature>
<evidence type="ECO:0000313" key="3">
    <source>
        <dbReference type="Proteomes" id="UP000193061"/>
    </source>
</evidence>
<feature type="transmembrane region" description="Helical" evidence="1">
    <location>
        <begin position="7"/>
        <end position="26"/>
    </location>
</feature>
<gene>
    <name evidence="2" type="ORF">ROA7450_00611</name>
</gene>
<dbReference type="EMBL" id="FWFX01000002">
    <property type="protein sequence ID" value="SLN19307.1"/>
    <property type="molecule type" value="Genomic_DNA"/>
</dbReference>
<keyword evidence="1" id="KW-1133">Transmembrane helix</keyword>
<feature type="transmembrane region" description="Helical" evidence="1">
    <location>
        <begin position="38"/>
        <end position="57"/>
    </location>
</feature>
<feature type="transmembrane region" description="Helical" evidence="1">
    <location>
        <begin position="98"/>
        <end position="119"/>
    </location>
</feature>
<keyword evidence="1" id="KW-0472">Membrane</keyword>
<sequence>MIGRLTGAAWVHVLVGFVLMGSWAFYANAAHPMPKPLIAAVLQGSLSGTITFGLKTALDYLRERLSAGFAAWVPPLITCSVSLCVLVGVHTIAGTPEVVKTIAVPFSVASIYAVTYNLIMYKKGQSDD</sequence>
<dbReference type="Proteomes" id="UP000193061">
    <property type="component" value="Unassembled WGS sequence"/>
</dbReference>
<dbReference type="AlphaFoldDB" id="A0A1X6YFS9"/>
<name>A0A1X6YFS9_9RHOB</name>
<keyword evidence="3" id="KW-1185">Reference proteome</keyword>
<proteinExistence type="predicted"/>
<protein>
    <submittedName>
        <fullName evidence="2">Uncharacterized protein</fullName>
    </submittedName>
</protein>
<organism evidence="2 3">
    <name type="scientific">Roseovarius albus</name>
    <dbReference type="NCBI Taxonomy" id="1247867"/>
    <lineage>
        <taxon>Bacteria</taxon>
        <taxon>Pseudomonadati</taxon>
        <taxon>Pseudomonadota</taxon>
        <taxon>Alphaproteobacteria</taxon>
        <taxon>Rhodobacterales</taxon>
        <taxon>Roseobacteraceae</taxon>
        <taxon>Roseovarius</taxon>
    </lineage>
</organism>
<evidence type="ECO:0000256" key="1">
    <source>
        <dbReference type="SAM" id="Phobius"/>
    </source>
</evidence>
<evidence type="ECO:0000313" key="2">
    <source>
        <dbReference type="EMBL" id="SLN19307.1"/>
    </source>
</evidence>
<dbReference type="RefSeq" id="WP_085804617.1">
    <property type="nucleotide sequence ID" value="NZ_FWFX01000002.1"/>
</dbReference>
<reference evidence="2 3" key="1">
    <citation type="submission" date="2017-03" db="EMBL/GenBank/DDBJ databases">
        <authorList>
            <person name="Afonso C.L."/>
            <person name="Miller P.J."/>
            <person name="Scott M.A."/>
            <person name="Spackman E."/>
            <person name="Goraichik I."/>
            <person name="Dimitrov K.M."/>
            <person name="Suarez D.L."/>
            <person name="Swayne D.E."/>
        </authorList>
    </citation>
    <scope>NUCLEOTIDE SEQUENCE [LARGE SCALE GENOMIC DNA]</scope>
    <source>
        <strain evidence="2 3">CECT 7450</strain>
    </source>
</reference>